<sequence>MTKRPNFLIIVADDLGFSDIGCYGSEIQTPVLDQLASEGIRFSDYHTAAVCSPTRSMLLSGTDCHLAGLGIMSEFRTVDPERYNVPGHEGYMNHDIAALPELLQDAGYFTAMAGKWHLGYKNDFGPHSRGFDRSFAMLPGCANHFGWEPAWNKEPGGRRPAKFVPGHSAPLYTEDGARYMPTPNTESDPAKGFYSSDTYVETLMRYLDQRDGKPFFAFLPFGAPHYPLQCPKADRDKYAGLYDDGPDALRLRRLESLQKIGMVAHGTVAHPVVATTAEWETMTTEEQKMSSKAMEIFAGMVDGIDQAVGKIIDYLKRIGELDNTVIMFMSDNGAEAAAWEGNAANGPDLLKTIETYYDNSYDNLGNYNSFCWYGPRWAQASTAPGRLYKAYNTEGGIRVPLIVRYPQLSGHEPGTISHTFATCMDIMPTLLDLAGVKHPNQLSGGQKVPYRGQMVYPMRGKSWVPHLASKAPIYGEEPVGWEMFGRGAMRKGKWKINWMSKKDHGKGTWELHDLSRDPGETLDLAEQYPSKLKELVDDFDVYVKQTGTVWGLPLDMTQPRRPLPADMIGGDPIADQRAWMAVGRGERPRV</sequence>
<dbReference type="InterPro" id="IPR000917">
    <property type="entry name" value="Sulfatase_N"/>
</dbReference>
<feature type="domain" description="Sulfatase N-terminal" evidence="5">
    <location>
        <begin position="5"/>
        <end position="436"/>
    </location>
</feature>
<dbReference type="CDD" id="cd16025">
    <property type="entry name" value="PAS_like"/>
    <property type="match status" value="1"/>
</dbReference>
<dbReference type="PROSITE" id="PS00149">
    <property type="entry name" value="SULFATASE_2"/>
    <property type="match status" value="1"/>
</dbReference>
<evidence type="ECO:0000256" key="2">
    <source>
        <dbReference type="ARBA" id="ARBA00022723"/>
    </source>
</evidence>
<evidence type="ECO:0000313" key="6">
    <source>
        <dbReference type="EMBL" id="KIW23662.1"/>
    </source>
</evidence>
<protein>
    <recommendedName>
        <fullName evidence="5">Sulfatase N-terminal domain-containing protein</fullName>
    </recommendedName>
</protein>
<proteinExistence type="inferred from homology"/>
<keyword evidence="2" id="KW-0479">Metal-binding</keyword>
<dbReference type="GeneID" id="27351037"/>
<dbReference type="Gene3D" id="3.30.1120.10">
    <property type="match status" value="1"/>
</dbReference>
<dbReference type="SUPFAM" id="SSF53649">
    <property type="entry name" value="Alkaline phosphatase-like"/>
    <property type="match status" value="1"/>
</dbReference>
<dbReference type="RefSeq" id="XP_016243878.1">
    <property type="nucleotide sequence ID" value="XM_016399316.1"/>
</dbReference>
<dbReference type="VEuPathDB" id="FungiDB:PV07_11843"/>
<organism evidence="6 7">
    <name type="scientific">Cladophialophora immunda</name>
    <dbReference type="NCBI Taxonomy" id="569365"/>
    <lineage>
        <taxon>Eukaryota</taxon>
        <taxon>Fungi</taxon>
        <taxon>Dikarya</taxon>
        <taxon>Ascomycota</taxon>
        <taxon>Pezizomycotina</taxon>
        <taxon>Eurotiomycetes</taxon>
        <taxon>Chaetothyriomycetidae</taxon>
        <taxon>Chaetothyriales</taxon>
        <taxon>Herpotrichiellaceae</taxon>
        <taxon>Cladophialophora</taxon>
    </lineage>
</organism>
<dbReference type="Proteomes" id="UP000054466">
    <property type="component" value="Unassembled WGS sequence"/>
</dbReference>
<comment type="similarity">
    <text evidence="1">Belongs to the sulfatase family.</text>
</comment>
<gene>
    <name evidence="6" type="ORF">PV07_11843</name>
</gene>
<dbReference type="HOGENOM" id="CLU_006332_11_1_1"/>
<dbReference type="InterPro" id="IPR050738">
    <property type="entry name" value="Sulfatase"/>
</dbReference>
<evidence type="ECO:0000313" key="7">
    <source>
        <dbReference type="Proteomes" id="UP000054466"/>
    </source>
</evidence>
<dbReference type="AlphaFoldDB" id="A0A0D2AFL3"/>
<keyword evidence="4" id="KW-0106">Calcium</keyword>
<dbReference type="OrthoDB" id="103349at2759"/>
<keyword evidence="7" id="KW-1185">Reference proteome</keyword>
<dbReference type="STRING" id="569365.A0A0D2AFL3"/>
<accession>A0A0D2AFL3</accession>
<dbReference type="EMBL" id="KN847046">
    <property type="protein sequence ID" value="KIW23662.1"/>
    <property type="molecule type" value="Genomic_DNA"/>
</dbReference>
<dbReference type="InterPro" id="IPR017850">
    <property type="entry name" value="Alkaline_phosphatase_core_sf"/>
</dbReference>
<dbReference type="PANTHER" id="PTHR42693">
    <property type="entry name" value="ARYLSULFATASE FAMILY MEMBER"/>
    <property type="match status" value="1"/>
</dbReference>
<evidence type="ECO:0000259" key="5">
    <source>
        <dbReference type="Pfam" id="PF00884"/>
    </source>
</evidence>
<dbReference type="GO" id="GO:0046872">
    <property type="term" value="F:metal ion binding"/>
    <property type="evidence" value="ECO:0007669"/>
    <property type="project" value="UniProtKB-KW"/>
</dbReference>
<evidence type="ECO:0000256" key="3">
    <source>
        <dbReference type="ARBA" id="ARBA00022801"/>
    </source>
</evidence>
<dbReference type="Pfam" id="PF00884">
    <property type="entry name" value="Sulfatase"/>
    <property type="match status" value="1"/>
</dbReference>
<evidence type="ECO:0000256" key="4">
    <source>
        <dbReference type="ARBA" id="ARBA00022837"/>
    </source>
</evidence>
<name>A0A0D2AFL3_9EURO</name>
<dbReference type="GO" id="GO:0004065">
    <property type="term" value="F:arylsulfatase activity"/>
    <property type="evidence" value="ECO:0007669"/>
    <property type="project" value="TreeGrafter"/>
</dbReference>
<dbReference type="Gene3D" id="3.40.720.10">
    <property type="entry name" value="Alkaline Phosphatase, subunit A"/>
    <property type="match status" value="1"/>
</dbReference>
<dbReference type="InterPro" id="IPR024607">
    <property type="entry name" value="Sulfatase_CS"/>
</dbReference>
<keyword evidence="3" id="KW-0378">Hydrolase</keyword>
<reference evidence="6 7" key="1">
    <citation type="submission" date="2015-01" db="EMBL/GenBank/DDBJ databases">
        <title>The Genome Sequence of Cladophialophora immunda CBS83496.</title>
        <authorList>
            <consortium name="The Broad Institute Genomics Platform"/>
            <person name="Cuomo C."/>
            <person name="de Hoog S."/>
            <person name="Gorbushina A."/>
            <person name="Stielow B."/>
            <person name="Teixiera M."/>
            <person name="Abouelleil A."/>
            <person name="Chapman S.B."/>
            <person name="Priest M."/>
            <person name="Young S.K."/>
            <person name="Wortman J."/>
            <person name="Nusbaum C."/>
            <person name="Birren B."/>
        </authorList>
    </citation>
    <scope>NUCLEOTIDE SEQUENCE [LARGE SCALE GENOMIC DNA]</scope>
    <source>
        <strain evidence="6 7">CBS 83496</strain>
    </source>
</reference>
<dbReference type="PANTHER" id="PTHR42693:SF33">
    <property type="entry name" value="ARYLSULFATASE"/>
    <property type="match status" value="1"/>
</dbReference>
<evidence type="ECO:0000256" key="1">
    <source>
        <dbReference type="ARBA" id="ARBA00008779"/>
    </source>
</evidence>